<protein>
    <submittedName>
        <fullName evidence="1">Uncharacterized protein</fullName>
    </submittedName>
</protein>
<sequence length="270" mass="28860">MTSAWINMSTNGISSETPSAVQVQRALGHIVEHPRHRHLDGRDVLAHLQVVLLLVDAPGGVQHQEPELLQIDPAVGDPLLHRLQRAEGSVAHLPRDGAFAHHVEGLAYQGDSAHGVMHTSAAEACLGHRERTALGTEQMVDGHPDVGVSDIALVVAEAVYRDIAHDLEPGRARGHEEHRHALIGTDLGVGDRHDNEELGEGRHRVEPLLAVDDPAVPVAHRRGGEQGGIGAGLRLGHRVAGADLTVEQWLKVLPTLLGPAIAIAFSSERS</sequence>
<evidence type="ECO:0000313" key="1">
    <source>
        <dbReference type="EMBL" id="GGN80869.1"/>
    </source>
</evidence>
<keyword evidence="2" id="KW-1185">Reference proteome</keyword>
<proteinExistence type="predicted"/>
<accession>A0ABQ2KF27</accession>
<gene>
    <name evidence="1" type="ORF">GCM10011610_30650</name>
</gene>
<comment type="caution">
    <text evidence="1">The sequence shown here is derived from an EMBL/GenBank/DDBJ whole genome shotgun (WGS) entry which is preliminary data.</text>
</comment>
<organism evidence="1 2">
    <name type="scientific">Nocardia rhizosphaerihabitans</name>
    <dbReference type="NCBI Taxonomy" id="1691570"/>
    <lineage>
        <taxon>Bacteria</taxon>
        <taxon>Bacillati</taxon>
        <taxon>Actinomycetota</taxon>
        <taxon>Actinomycetes</taxon>
        <taxon>Mycobacteriales</taxon>
        <taxon>Nocardiaceae</taxon>
        <taxon>Nocardia</taxon>
    </lineage>
</organism>
<reference evidence="2" key="1">
    <citation type="journal article" date="2019" name="Int. J. Syst. Evol. Microbiol.">
        <title>The Global Catalogue of Microorganisms (GCM) 10K type strain sequencing project: providing services to taxonomists for standard genome sequencing and annotation.</title>
        <authorList>
            <consortium name="The Broad Institute Genomics Platform"/>
            <consortium name="The Broad Institute Genome Sequencing Center for Infectious Disease"/>
            <person name="Wu L."/>
            <person name="Ma J."/>
        </authorList>
    </citation>
    <scope>NUCLEOTIDE SEQUENCE [LARGE SCALE GENOMIC DNA]</scope>
    <source>
        <strain evidence="2">CGMCC 4.7329</strain>
    </source>
</reference>
<name>A0ABQ2KF27_9NOCA</name>
<dbReference type="Proteomes" id="UP000658127">
    <property type="component" value="Unassembled WGS sequence"/>
</dbReference>
<dbReference type="EMBL" id="BMNE01000003">
    <property type="protein sequence ID" value="GGN80869.1"/>
    <property type="molecule type" value="Genomic_DNA"/>
</dbReference>
<evidence type="ECO:0000313" key="2">
    <source>
        <dbReference type="Proteomes" id="UP000658127"/>
    </source>
</evidence>